<dbReference type="OrthoDB" id="9806961at2"/>
<evidence type="ECO:0000259" key="1">
    <source>
        <dbReference type="Pfam" id="PF12960"/>
    </source>
</evidence>
<dbReference type="EMBL" id="ADKM02000031">
    <property type="protein sequence ID" value="EGC04261.1"/>
    <property type="molecule type" value="Genomic_DNA"/>
</dbReference>
<dbReference type="AlphaFoldDB" id="E9S8X9"/>
<reference evidence="2 3" key="1">
    <citation type="submission" date="2011-02" db="EMBL/GenBank/DDBJ databases">
        <authorList>
            <person name="Nelson K.E."/>
            <person name="Sutton G."/>
            <person name="Torralba M."/>
            <person name="Durkin S."/>
            <person name="Harkins D."/>
            <person name="Montgomery R."/>
            <person name="Ziemer C."/>
            <person name="Klaassens E."/>
            <person name="Ocuiv P."/>
            <person name="Morrison M."/>
        </authorList>
    </citation>
    <scope>NUCLEOTIDE SEQUENCE [LARGE SCALE GENOMIC DNA]</scope>
    <source>
        <strain evidence="2 3">8</strain>
    </source>
</reference>
<organism evidence="2 3">
    <name type="scientific">Ruminococcus albus 8</name>
    <dbReference type="NCBI Taxonomy" id="246199"/>
    <lineage>
        <taxon>Bacteria</taxon>
        <taxon>Bacillati</taxon>
        <taxon>Bacillota</taxon>
        <taxon>Clostridia</taxon>
        <taxon>Eubacteriales</taxon>
        <taxon>Oscillospiraceae</taxon>
        <taxon>Ruminococcus</taxon>
    </lineage>
</organism>
<dbReference type="STRING" id="246199.CUS_5624"/>
<dbReference type="Pfam" id="PF12960">
    <property type="entry name" value="DUF3849"/>
    <property type="match status" value="1"/>
</dbReference>
<dbReference type="RefSeq" id="WP_002847405.1">
    <property type="nucleotide sequence ID" value="NZ_ADKM02000031.1"/>
</dbReference>
<protein>
    <submittedName>
        <fullName evidence="2">Conserved domain protein</fullName>
    </submittedName>
</protein>
<dbReference type="Proteomes" id="UP000004259">
    <property type="component" value="Unassembled WGS sequence"/>
</dbReference>
<proteinExistence type="predicted"/>
<name>E9S8X9_RUMAL</name>
<dbReference type="InterPro" id="IPR024383">
    <property type="entry name" value="DUF3849"/>
</dbReference>
<dbReference type="eggNOG" id="ENOG5032638">
    <property type="taxonomic scope" value="Bacteria"/>
</dbReference>
<accession>E9S8X9</accession>
<evidence type="ECO:0000313" key="3">
    <source>
        <dbReference type="Proteomes" id="UP000004259"/>
    </source>
</evidence>
<keyword evidence="3" id="KW-1185">Reference proteome</keyword>
<comment type="caution">
    <text evidence="2">The sequence shown here is derived from an EMBL/GenBank/DDBJ whole genome shotgun (WGS) entry which is preliminary data.</text>
</comment>
<sequence>MPKIIEDSAVYTGKNGRLYELGKVFMYTAVVQDFQSRTYAVITKPNISDDGLLWWRTKQDGFKSRTKATKTAKELDQMYSLMEKNQEIKNVAEDIDDLISKSYISNFNYDLDEAFNKIIEKHSEFEVAQAVALTINAKSWDGRFSQLNKAWADNFITFNGIKTEEYDRFYGCNTHSALLDGFTDVVRKNIANRSITELRGESIAEEQFIEQSAGRK</sequence>
<evidence type="ECO:0000313" key="2">
    <source>
        <dbReference type="EMBL" id="EGC04261.1"/>
    </source>
</evidence>
<gene>
    <name evidence="2" type="ORF">CUS_5624</name>
</gene>
<feature type="domain" description="DUF3849" evidence="1">
    <location>
        <begin position="67"/>
        <end position="189"/>
    </location>
</feature>